<name>A0A0B8QTX1_LACLL</name>
<evidence type="ECO:0000313" key="2">
    <source>
        <dbReference type="EMBL" id="GAM80397.1"/>
    </source>
</evidence>
<feature type="compositionally biased region" description="Polar residues" evidence="1">
    <location>
        <begin position="146"/>
        <end position="155"/>
    </location>
</feature>
<proteinExistence type="predicted"/>
<sequence>MTKVQQAQELLYLINMVNISAAPKRNLHSTFLKKVGWNMMPTKFGTLFSLLSQGLLSSRGLSLYRLRVSVLLTNVKLPLYGTRKQENQSIMLLFGNLVNLPILPMVLKKQDMRNSSIKRQDLLSIHIFKPQKFVGSLTMSKEHKSVQNAESSSLEPSIHGSCGS</sequence>
<accession>A0A0B8QTX1</accession>
<organism evidence="2 3">
    <name type="scientific">Lactococcus lactis subsp. lactis</name>
    <name type="common">Streptococcus lactis</name>
    <dbReference type="NCBI Taxonomy" id="1360"/>
    <lineage>
        <taxon>Bacteria</taxon>
        <taxon>Bacillati</taxon>
        <taxon>Bacillota</taxon>
        <taxon>Bacilli</taxon>
        <taxon>Lactobacillales</taxon>
        <taxon>Streptococcaceae</taxon>
        <taxon>Lactococcus</taxon>
    </lineage>
</organism>
<evidence type="ECO:0000256" key="1">
    <source>
        <dbReference type="SAM" id="MobiDB-lite"/>
    </source>
</evidence>
<dbReference type="EMBL" id="BBSI01000022">
    <property type="protein sequence ID" value="GAM80397.1"/>
    <property type="molecule type" value="Genomic_DNA"/>
</dbReference>
<feature type="region of interest" description="Disordered" evidence="1">
    <location>
        <begin position="145"/>
        <end position="164"/>
    </location>
</feature>
<reference evidence="2 3" key="1">
    <citation type="submission" date="2015-01" db="EMBL/GenBank/DDBJ databases">
        <title>Lactococcus lactis subsp.lactis JCM 5805 whole genome shotgun sequence.</title>
        <authorList>
            <person name="Fujii T."/>
            <person name="Tomita Y."/>
            <person name="Ikushima S."/>
            <person name="Fujiwara D."/>
        </authorList>
    </citation>
    <scope>NUCLEOTIDE SEQUENCE [LARGE SCALE GENOMIC DNA]</scope>
    <source>
        <strain evidence="2 3">JCM 5805</strain>
    </source>
</reference>
<protein>
    <submittedName>
        <fullName evidence="2">Uncharacterized protein</fullName>
    </submittedName>
</protein>
<dbReference type="AlphaFoldDB" id="A0A0B8QTX1"/>
<comment type="caution">
    <text evidence="2">The sequence shown here is derived from an EMBL/GenBank/DDBJ whole genome shotgun (WGS) entry which is preliminary data.</text>
</comment>
<gene>
    <name evidence="2" type="ORF">JCM5805K_1508</name>
</gene>
<evidence type="ECO:0000313" key="3">
    <source>
        <dbReference type="Proteomes" id="UP000031847"/>
    </source>
</evidence>
<dbReference type="Proteomes" id="UP000031847">
    <property type="component" value="Unassembled WGS sequence"/>
</dbReference>